<evidence type="ECO:0000256" key="8">
    <source>
        <dbReference type="ARBA" id="ARBA00022824"/>
    </source>
</evidence>
<keyword evidence="17" id="KW-1185">Reference proteome</keyword>
<evidence type="ECO:0000256" key="14">
    <source>
        <dbReference type="PIRSR" id="PIRSR602403-1"/>
    </source>
</evidence>
<dbReference type="InterPro" id="IPR002403">
    <property type="entry name" value="Cyt_P450_E_grp-IV"/>
</dbReference>
<dbReference type="InterPro" id="IPR036396">
    <property type="entry name" value="Cyt_P450_sf"/>
</dbReference>
<evidence type="ECO:0000256" key="11">
    <source>
        <dbReference type="ARBA" id="ARBA00023004"/>
    </source>
</evidence>
<dbReference type="PRINTS" id="PR00385">
    <property type="entry name" value="P450"/>
</dbReference>
<evidence type="ECO:0000256" key="2">
    <source>
        <dbReference type="ARBA" id="ARBA00003690"/>
    </source>
</evidence>
<dbReference type="Pfam" id="PF00067">
    <property type="entry name" value="p450"/>
    <property type="match status" value="1"/>
</dbReference>
<evidence type="ECO:0000256" key="15">
    <source>
        <dbReference type="RuleBase" id="RU000461"/>
    </source>
</evidence>
<dbReference type="OrthoDB" id="2789670at2759"/>
<comment type="function">
    <text evidence="2">May be involved in the metabolism of insect hormones and in the breakdown of synthetic insecticides.</text>
</comment>
<keyword evidence="6 14" id="KW-0349">Heme</keyword>
<dbReference type="PANTHER" id="PTHR24292:SF54">
    <property type="entry name" value="CYP9F3-RELATED"/>
    <property type="match status" value="1"/>
</dbReference>
<keyword evidence="9" id="KW-0492">Microsome</keyword>
<evidence type="ECO:0000256" key="10">
    <source>
        <dbReference type="ARBA" id="ARBA00023002"/>
    </source>
</evidence>
<organism evidence="16 17">
    <name type="scientific">Cloeon dipterum</name>
    <dbReference type="NCBI Taxonomy" id="197152"/>
    <lineage>
        <taxon>Eukaryota</taxon>
        <taxon>Metazoa</taxon>
        <taxon>Ecdysozoa</taxon>
        <taxon>Arthropoda</taxon>
        <taxon>Hexapoda</taxon>
        <taxon>Insecta</taxon>
        <taxon>Pterygota</taxon>
        <taxon>Palaeoptera</taxon>
        <taxon>Ephemeroptera</taxon>
        <taxon>Pisciforma</taxon>
        <taxon>Baetidae</taxon>
        <taxon>Cloeon</taxon>
    </lineage>
</organism>
<gene>
    <name evidence="16" type="ORF">CLODIP_2_CD01701</name>
</gene>
<dbReference type="GO" id="GO:0016705">
    <property type="term" value="F:oxidoreductase activity, acting on paired donors, with incorporation or reduction of molecular oxygen"/>
    <property type="evidence" value="ECO:0007669"/>
    <property type="project" value="InterPro"/>
</dbReference>
<keyword evidence="7 14" id="KW-0479">Metal-binding</keyword>
<dbReference type="Proteomes" id="UP000494165">
    <property type="component" value="Unassembled WGS sequence"/>
</dbReference>
<dbReference type="InterPro" id="IPR050476">
    <property type="entry name" value="Insect_CytP450_Detox"/>
</dbReference>
<keyword evidence="10 15" id="KW-0560">Oxidoreductase</keyword>
<comment type="cofactor">
    <cofactor evidence="1 14">
        <name>heme</name>
        <dbReference type="ChEBI" id="CHEBI:30413"/>
    </cofactor>
</comment>
<dbReference type="GO" id="GO:0005506">
    <property type="term" value="F:iron ion binding"/>
    <property type="evidence" value="ECO:0007669"/>
    <property type="project" value="InterPro"/>
</dbReference>
<sequence>MWALTIALISTCIWLLYRWINSKNEYWRKKGIPFVRPVPLFGTMYPVISGKQSFADLLQIQYTELKASGRGYGGIFEFLTPTIMITDPELIRLVTVKDFEHFAERRTPDMKDDTDPLFHRSLTSLKSDDWKHMRTILSPAFTTSKLRGMFPLMSKCSSELIKALEQESEICESLEMSKHFNRLANDVIGSVAFGHESQAIKNDKDEFFLMGQRLRNFSGLRYLIVAGYMLAPKLMKLLGISFTPKDISVYFRRLIIGTMEQRDKLSISRPDMLQLLMAAQKGGITREKNAEIDSGTMGEDSIAETERIKVFSSARLNDGKRNITDEDIAAQAFIFFLAGYDTVSAVLSFTSHLLACNPEVQRKLFEEISSELDNGNATDYDTIRNMKYLDMVISESLRLYPPAVFSDRKCTKNYKFPNSDFVMEAGQGIVYPIFALHRDPELFENPEIFDPERFNDENKKKIRPYTYLPFGSGPHNCIGMRFALLEVKVCLVHLIKKFELEVCTKTELPLKISTKTFQMTTDNVYFCTWIYGQIFRNA</sequence>
<comment type="caution">
    <text evidence="16">The sequence shown here is derived from an EMBL/GenBank/DDBJ whole genome shotgun (WGS) entry which is preliminary data.</text>
</comment>
<evidence type="ECO:0000256" key="4">
    <source>
        <dbReference type="ARBA" id="ARBA00004406"/>
    </source>
</evidence>
<protein>
    <recommendedName>
        <fullName evidence="18">Cytochrome P450</fullName>
    </recommendedName>
</protein>
<dbReference type="PROSITE" id="PS00086">
    <property type="entry name" value="CYTOCHROME_P450"/>
    <property type="match status" value="1"/>
</dbReference>
<evidence type="ECO:0000256" key="6">
    <source>
        <dbReference type="ARBA" id="ARBA00022617"/>
    </source>
</evidence>
<dbReference type="CDD" id="cd11056">
    <property type="entry name" value="CYP6-like"/>
    <property type="match status" value="1"/>
</dbReference>
<evidence type="ECO:0000313" key="17">
    <source>
        <dbReference type="Proteomes" id="UP000494165"/>
    </source>
</evidence>
<comment type="subcellular location">
    <subcellularLocation>
        <location evidence="4">Endoplasmic reticulum membrane</location>
        <topology evidence="4">Peripheral membrane protein</topology>
    </subcellularLocation>
    <subcellularLocation>
        <location evidence="3">Microsome membrane</location>
        <topology evidence="3">Peripheral membrane protein</topology>
    </subcellularLocation>
</comment>
<dbReference type="SUPFAM" id="SSF48264">
    <property type="entry name" value="Cytochrome P450"/>
    <property type="match status" value="1"/>
</dbReference>
<dbReference type="PRINTS" id="PR00465">
    <property type="entry name" value="EP450IV"/>
</dbReference>
<proteinExistence type="inferred from homology"/>
<evidence type="ECO:0000256" key="1">
    <source>
        <dbReference type="ARBA" id="ARBA00001971"/>
    </source>
</evidence>
<reference evidence="16 17" key="1">
    <citation type="submission" date="2020-04" db="EMBL/GenBank/DDBJ databases">
        <authorList>
            <person name="Alioto T."/>
            <person name="Alioto T."/>
            <person name="Gomez Garrido J."/>
        </authorList>
    </citation>
    <scope>NUCLEOTIDE SEQUENCE [LARGE SCALE GENOMIC DNA]</scope>
</reference>
<evidence type="ECO:0000256" key="9">
    <source>
        <dbReference type="ARBA" id="ARBA00022848"/>
    </source>
</evidence>
<dbReference type="AlphaFoldDB" id="A0A8S1C2K1"/>
<accession>A0A8S1C2K1</accession>
<evidence type="ECO:0000256" key="7">
    <source>
        <dbReference type="ARBA" id="ARBA00022723"/>
    </source>
</evidence>
<dbReference type="GO" id="GO:0004497">
    <property type="term" value="F:monooxygenase activity"/>
    <property type="evidence" value="ECO:0007669"/>
    <property type="project" value="UniProtKB-KW"/>
</dbReference>
<dbReference type="InterPro" id="IPR001128">
    <property type="entry name" value="Cyt_P450"/>
</dbReference>
<dbReference type="PANTHER" id="PTHR24292">
    <property type="entry name" value="CYTOCHROME P450"/>
    <property type="match status" value="1"/>
</dbReference>
<dbReference type="InterPro" id="IPR017972">
    <property type="entry name" value="Cyt_P450_CS"/>
</dbReference>
<keyword evidence="11 14" id="KW-0408">Iron</keyword>
<name>A0A8S1C2K1_9INSE</name>
<keyword evidence="13" id="KW-0472">Membrane</keyword>
<dbReference type="GO" id="GO:0020037">
    <property type="term" value="F:heme binding"/>
    <property type="evidence" value="ECO:0007669"/>
    <property type="project" value="InterPro"/>
</dbReference>
<comment type="similarity">
    <text evidence="5 15">Belongs to the cytochrome P450 family.</text>
</comment>
<evidence type="ECO:0000256" key="3">
    <source>
        <dbReference type="ARBA" id="ARBA00004174"/>
    </source>
</evidence>
<evidence type="ECO:0000256" key="13">
    <source>
        <dbReference type="ARBA" id="ARBA00023136"/>
    </source>
</evidence>
<dbReference type="EMBL" id="CADEPI010000007">
    <property type="protein sequence ID" value="CAB3362064.1"/>
    <property type="molecule type" value="Genomic_DNA"/>
</dbReference>
<dbReference type="Gene3D" id="1.10.630.10">
    <property type="entry name" value="Cytochrome P450"/>
    <property type="match status" value="1"/>
</dbReference>
<keyword evidence="8" id="KW-0256">Endoplasmic reticulum</keyword>
<evidence type="ECO:0000256" key="5">
    <source>
        <dbReference type="ARBA" id="ARBA00010617"/>
    </source>
</evidence>
<feature type="binding site" description="axial binding residue" evidence="14">
    <location>
        <position position="477"/>
    </location>
    <ligand>
        <name>heme</name>
        <dbReference type="ChEBI" id="CHEBI:30413"/>
    </ligand>
    <ligandPart>
        <name>Fe</name>
        <dbReference type="ChEBI" id="CHEBI:18248"/>
    </ligandPart>
</feature>
<dbReference type="FunFam" id="1.10.630.10:FF:000042">
    <property type="entry name" value="Cytochrome P450"/>
    <property type="match status" value="1"/>
</dbReference>
<evidence type="ECO:0000313" key="16">
    <source>
        <dbReference type="EMBL" id="CAB3362064.1"/>
    </source>
</evidence>
<evidence type="ECO:0000256" key="12">
    <source>
        <dbReference type="ARBA" id="ARBA00023033"/>
    </source>
</evidence>
<dbReference type="GO" id="GO:0005789">
    <property type="term" value="C:endoplasmic reticulum membrane"/>
    <property type="evidence" value="ECO:0007669"/>
    <property type="project" value="UniProtKB-SubCell"/>
</dbReference>
<evidence type="ECO:0008006" key="18">
    <source>
        <dbReference type="Google" id="ProtNLM"/>
    </source>
</evidence>
<keyword evidence="12 15" id="KW-0503">Monooxygenase</keyword>